<proteinExistence type="predicted"/>
<evidence type="ECO:0000313" key="2">
    <source>
        <dbReference type="Proteomes" id="UP000217790"/>
    </source>
</evidence>
<gene>
    <name evidence="1" type="ORF">ARMGADRAFT_1074967</name>
</gene>
<dbReference type="Proteomes" id="UP000217790">
    <property type="component" value="Unassembled WGS sequence"/>
</dbReference>
<dbReference type="OrthoDB" id="10538587at2759"/>
<dbReference type="EMBL" id="KZ293648">
    <property type="protein sequence ID" value="PBK98090.1"/>
    <property type="molecule type" value="Genomic_DNA"/>
</dbReference>
<dbReference type="InParanoid" id="A0A2H3DVK3"/>
<reference evidence="2" key="1">
    <citation type="journal article" date="2017" name="Nat. Ecol. Evol.">
        <title>Genome expansion and lineage-specific genetic innovations in the forest pathogenic fungi Armillaria.</title>
        <authorList>
            <person name="Sipos G."/>
            <person name="Prasanna A.N."/>
            <person name="Walter M.C."/>
            <person name="O'Connor E."/>
            <person name="Balint B."/>
            <person name="Krizsan K."/>
            <person name="Kiss B."/>
            <person name="Hess J."/>
            <person name="Varga T."/>
            <person name="Slot J."/>
            <person name="Riley R."/>
            <person name="Boka B."/>
            <person name="Rigling D."/>
            <person name="Barry K."/>
            <person name="Lee J."/>
            <person name="Mihaltcheva S."/>
            <person name="LaButti K."/>
            <person name="Lipzen A."/>
            <person name="Waldron R."/>
            <person name="Moloney N.M."/>
            <person name="Sperisen C."/>
            <person name="Kredics L."/>
            <person name="Vagvoelgyi C."/>
            <person name="Patrignani A."/>
            <person name="Fitzpatrick D."/>
            <person name="Nagy I."/>
            <person name="Doyle S."/>
            <person name="Anderson J.B."/>
            <person name="Grigoriev I.V."/>
            <person name="Gueldener U."/>
            <person name="Muensterkoetter M."/>
            <person name="Nagy L.G."/>
        </authorList>
    </citation>
    <scope>NUCLEOTIDE SEQUENCE [LARGE SCALE GENOMIC DNA]</scope>
    <source>
        <strain evidence="2">Ar21-2</strain>
    </source>
</reference>
<accession>A0A2H3DVK3</accession>
<evidence type="ECO:0000313" key="1">
    <source>
        <dbReference type="EMBL" id="PBK98090.1"/>
    </source>
</evidence>
<sequence length="104" mass="11229">MTAEVTSTRKPWFHANFMAVGGCVEKSLAAPRRHGELFEGSSTSADIQLYNGTSEIAVLKISGSSNRRALMNEPVLSTRKPSENSKLLGGDETLEKVLKGASYI</sequence>
<dbReference type="STRING" id="47427.A0A2H3DVK3"/>
<dbReference type="AlphaFoldDB" id="A0A2H3DVK3"/>
<protein>
    <submittedName>
        <fullName evidence="1">Uncharacterized protein</fullName>
    </submittedName>
</protein>
<organism evidence="1 2">
    <name type="scientific">Armillaria gallica</name>
    <name type="common">Bulbous honey fungus</name>
    <name type="synonym">Armillaria bulbosa</name>
    <dbReference type="NCBI Taxonomy" id="47427"/>
    <lineage>
        <taxon>Eukaryota</taxon>
        <taxon>Fungi</taxon>
        <taxon>Dikarya</taxon>
        <taxon>Basidiomycota</taxon>
        <taxon>Agaricomycotina</taxon>
        <taxon>Agaricomycetes</taxon>
        <taxon>Agaricomycetidae</taxon>
        <taxon>Agaricales</taxon>
        <taxon>Marasmiineae</taxon>
        <taxon>Physalacriaceae</taxon>
        <taxon>Armillaria</taxon>
    </lineage>
</organism>
<keyword evidence="2" id="KW-1185">Reference proteome</keyword>
<name>A0A2H3DVK3_ARMGA</name>